<evidence type="ECO:0000313" key="2">
    <source>
        <dbReference type="EMBL" id="TDD48329.1"/>
    </source>
</evidence>
<dbReference type="Gene3D" id="3.40.50.720">
    <property type="entry name" value="NAD(P)-binding Rossmann-like Domain"/>
    <property type="match status" value="1"/>
</dbReference>
<dbReference type="RefSeq" id="WP_132613039.1">
    <property type="nucleotide sequence ID" value="NZ_SMKQ01000038.1"/>
</dbReference>
<evidence type="ECO:0000313" key="3">
    <source>
        <dbReference type="Proteomes" id="UP000295302"/>
    </source>
</evidence>
<dbReference type="Pfam" id="PF03435">
    <property type="entry name" value="Sacchrp_dh_NADP"/>
    <property type="match status" value="1"/>
</dbReference>
<gene>
    <name evidence="2" type="ORF">E1286_15525</name>
</gene>
<comment type="caution">
    <text evidence="2">The sequence shown here is derived from an EMBL/GenBank/DDBJ whole genome shotgun (WGS) entry which is preliminary data.</text>
</comment>
<dbReference type="InterPro" id="IPR036291">
    <property type="entry name" value="NAD(P)-bd_dom_sf"/>
</dbReference>
<keyword evidence="3" id="KW-1185">Reference proteome</keyword>
<dbReference type="AlphaFoldDB" id="A0A4R4YVH3"/>
<proteinExistence type="predicted"/>
<dbReference type="SUPFAM" id="SSF51735">
    <property type="entry name" value="NAD(P)-binding Rossmann-fold domains"/>
    <property type="match status" value="1"/>
</dbReference>
<sequence length="349" mass="36675">MSPPQSPHQDSSPVAVYGATGHTGRLVAADLRARGRDVILAGRDAGALKALADELGAPVHQAALDDHDALRELAGRASVLIHCAGPFTHTGQAVARAAAESGCHYVDHALEQHHTAWMFDAMDEPARRAGITMVTAMSFYGGLGDLLAGAVATGMTDVERVITAYAVSGWRLTTGAKKTAELLFADTRRITFTDGARHVGYVEPRNAVFPFPPPLGPRTMIAPVPFSEVVTVPRHVPARRVEAQLTAHTFQEEQAFTSEHVAAATRSGSEFTVAAQVIAGDGGGRAGRASGRDLWRMSAVTSVEAAVRLADGGGPGPGVYGPAEAVPAEAFLRDLERLGLFTLTLPEKP</sequence>
<dbReference type="EMBL" id="SMKQ01000038">
    <property type="protein sequence ID" value="TDD48329.1"/>
    <property type="molecule type" value="Genomic_DNA"/>
</dbReference>
<name>A0A4R4YVH3_9ACTN</name>
<dbReference type="Proteomes" id="UP000295302">
    <property type="component" value="Unassembled WGS sequence"/>
</dbReference>
<evidence type="ECO:0000259" key="1">
    <source>
        <dbReference type="Pfam" id="PF03435"/>
    </source>
</evidence>
<dbReference type="InterPro" id="IPR005097">
    <property type="entry name" value="Sacchrp_dh_NADP-bd"/>
</dbReference>
<protein>
    <submittedName>
        <fullName evidence="2">NAD-dependent epimerase/dehydratase family protein</fullName>
    </submittedName>
</protein>
<dbReference type="PANTHER" id="PTHR43781">
    <property type="entry name" value="SACCHAROPINE DEHYDROGENASE"/>
    <property type="match status" value="1"/>
</dbReference>
<feature type="domain" description="Saccharopine dehydrogenase NADP binding" evidence="1">
    <location>
        <begin position="14"/>
        <end position="134"/>
    </location>
</feature>
<dbReference type="OrthoDB" id="4369409at2"/>
<dbReference type="PANTHER" id="PTHR43781:SF1">
    <property type="entry name" value="SACCHAROPINE DEHYDROGENASE"/>
    <property type="match status" value="1"/>
</dbReference>
<organism evidence="2 3">
    <name type="scientific">Nonomuraea terrae</name>
    <dbReference type="NCBI Taxonomy" id="2530383"/>
    <lineage>
        <taxon>Bacteria</taxon>
        <taxon>Bacillati</taxon>
        <taxon>Actinomycetota</taxon>
        <taxon>Actinomycetes</taxon>
        <taxon>Streptosporangiales</taxon>
        <taxon>Streptosporangiaceae</taxon>
        <taxon>Nonomuraea</taxon>
    </lineage>
</organism>
<reference evidence="2 3" key="1">
    <citation type="submission" date="2019-03" db="EMBL/GenBank/DDBJ databases">
        <title>Draft genome sequences of novel Actinobacteria.</title>
        <authorList>
            <person name="Sahin N."/>
            <person name="Ay H."/>
            <person name="Saygin H."/>
        </authorList>
    </citation>
    <scope>NUCLEOTIDE SEQUENCE [LARGE SCALE GENOMIC DNA]</scope>
    <source>
        <strain evidence="2 3">CH32</strain>
    </source>
</reference>
<accession>A0A4R4YVH3</accession>